<proteinExistence type="predicted"/>
<protein>
    <submittedName>
        <fullName evidence="1">Uncharacterized protein</fullName>
    </submittedName>
</protein>
<gene>
    <name evidence="1" type="ORF">CARN5_3200</name>
</gene>
<organism evidence="1">
    <name type="scientific">mine drainage metagenome</name>
    <dbReference type="NCBI Taxonomy" id="410659"/>
    <lineage>
        <taxon>unclassified sequences</taxon>
        <taxon>metagenomes</taxon>
        <taxon>ecological metagenomes</taxon>
    </lineage>
</organism>
<comment type="caution">
    <text evidence="1">The sequence shown here is derived from an EMBL/GenBank/DDBJ whole genome shotgun (WGS) entry which is preliminary data.</text>
</comment>
<accession>E6QH53</accession>
<dbReference type="EMBL" id="CABP01000189">
    <property type="protein sequence ID" value="CBI06567.1"/>
    <property type="molecule type" value="Genomic_DNA"/>
</dbReference>
<reference evidence="1" key="1">
    <citation type="submission" date="2009-10" db="EMBL/GenBank/DDBJ databases">
        <title>Diversity of trophic interactions inside an arsenic-rich microbial ecosystem.</title>
        <authorList>
            <person name="Bertin P.N."/>
            <person name="Heinrich-Salmeron A."/>
            <person name="Pelletier E."/>
            <person name="Goulhen-Chollet F."/>
            <person name="Arsene-Ploetze F."/>
            <person name="Gallien S."/>
            <person name="Calteau A."/>
            <person name="Vallenet D."/>
            <person name="Casiot C."/>
            <person name="Chane-Woon-Ming B."/>
            <person name="Giloteaux L."/>
            <person name="Barakat M."/>
            <person name="Bonnefoy V."/>
            <person name="Bruneel O."/>
            <person name="Chandler M."/>
            <person name="Cleiss J."/>
            <person name="Duran R."/>
            <person name="Elbaz-Poulichet F."/>
            <person name="Fonknechten N."/>
            <person name="Lauga B."/>
            <person name="Mornico D."/>
            <person name="Ortet P."/>
            <person name="Schaeffer C."/>
            <person name="Siguier P."/>
            <person name="Alexander Thil Smith A."/>
            <person name="Van Dorsselaer A."/>
            <person name="Weissenbach J."/>
            <person name="Medigue C."/>
            <person name="Le Paslier D."/>
        </authorList>
    </citation>
    <scope>NUCLEOTIDE SEQUENCE</scope>
</reference>
<evidence type="ECO:0000313" key="1">
    <source>
        <dbReference type="EMBL" id="CBI06567.1"/>
    </source>
</evidence>
<sequence length="75" mass="8505">MSVSGAWRSAWAARLDPTQTITRQAADDFAWPETENTGALYFQDKFSIDHLFWPLNPVFRSTGPQRPLSARHIAT</sequence>
<dbReference type="AlphaFoldDB" id="E6QH53"/>
<name>E6QH53_9ZZZZ</name>